<organism evidence="1">
    <name type="scientific">viral metagenome</name>
    <dbReference type="NCBI Taxonomy" id="1070528"/>
    <lineage>
        <taxon>unclassified sequences</taxon>
        <taxon>metagenomes</taxon>
        <taxon>organismal metagenomes</taxon>
    </lineage>
</organism>
<evidence type="ECO:0000313" key="1">
    <source>
        <dbReference type="EMBL" id="QJA78770.1"/>
    </source>
</evidence>
<dbReference type="EMBL" id="MT142353">
    <property type="protein sequence ID" value="QJA78770.1"/>
    <property type="molecule type" value="Genomic_DNA"/>
</dbReference>
<proteinExistence type="predicted"/>
<accession>A0A6M3KA84</accession>
<name>A0A6M3KA84_9ZZZZ</name>
<dbReference type="AlphaFoldDB" id="A0A6M3KA84"/>
<protein>
    <submittedName>
        <fullName evidence="1">Uncharacterized protein</fullName>
    </submittedName>
</protein>
<sequence length="67" mass="7298">MIKIDFIASLPDIQSAINISGNGAVRVKLDIPESEIADAIKLVMLKGKAFKVNIETIEEENWGVADD</sequence>
<gene>
    <name evidence="1" type="ORF">MM415A00985_0005</name>
</gene>
<reference evidence="1" key="1">
    <citation type="submission" date="2020-03" db="EMBL/GenBank/DDBJ databases">
        <title>The deep terrestrial virosphere.</title>
        <authorList>
            <person name="Holmfeldt K."/>
            <person name="Nilsson E."/>
            <person name="Simone D."/>
            <person name="Lopez-Fernandez M."/>
            <person name="Wu X."/>
            <person name="de Brujin I."/>
            <person name="Lundin D."/>
            <person name="Andersson A."/>
            <person name="Bertilsson S."/>
            <person name="Dopson M."/>
        </authorList>
    </citation>
    <scope>NUCLEOTIDE SEQUENCE</scope>
    <source>
        <strain evidence="1">MM415A00985</strain>
    </source>
</reference>